<accession>A0A0C2X6J4</accession>
<name>A0A0C2X6J4_AMAMK</name>
<dbReference type="OrthoDB" id="3268868at2759"/>
<keyword evidence="4" id="KW-1185">Reference proteome</keyword>
<feature type="compositionally biased region" description="Low complexity" evidence="1">
    <location>
        <begin position="129"/>
        <end position="149"/>
    </location>
</feature>
<dbReference type="AlphaFoldDB" id="A0A0C2X6J4"/>
<feature type="transmembrane region" description="Helical" evidence="2">
    <location>
        <begin position="99"/>
        <end position="119"/>
    </location>
</feature>
<protein>
    <submittedName>
        <fullName evidence="3">Uncharacterized protein</fullName>
    </submittedName>
</protein>
<evidence type="ECO:0000313" key="4">
    <source>
        <dbReference type="Proteomes" id="UP000054549"/>
    </source>
</evidence>
<dbReference type="HOGENOM" id="CLU_1224477_0_0_1"/>
<gene>
    <name evidence="3" type="ORF">M378DRAFT_11558</name>
</gene>
<proteinExistence type="predicted"/>
<keyword evidence="2" id="KW-0812">Transmembrane</keyword>
<dbReference type="EMBL" id="KN818250">
    <property type="protein sequence ID" value="KIL64358.1"/>
    <property type="molecule type" value="Genomic_DNA"/>
</dbReference>
<evidence type="ECO:0000256" key="2">
    <source>
        <dbReference type="SAM" id="Phobius"/>
    </source>
</evidence>
<feature type="compositionally biased region" description="Gly residues" evidence="1">
    <location>
        <begin position="150"/>
        <end position="161"/>
    </location>
</feature>
<organism evidence="3 4">
    <name type="scientific">Amanita muscaria (strain Koide BX008)</name>
    <dbReference type="NCBI Taxonomy" id="946122"/>
    <lineage>
        <taxon>Eukaryota</taxon>
        <taxon>Fungi</taxon>
        <taxon>Dikarya</taxon>
        <taxon>Basidiomycota</taxon>
        <taxon>Agaricomycotina</taxon>
        <taxon>Agaricomycetes</taxon>
        <taxon>Agaricomycetidae</taxon>
        <taxon>Agaricales</taxon>
        <taxon>Pluteineae</taxon>
        <taxon>Amanitaceae</taxon>
        <taxon>Amanita</taxon>
    </lineage>
</organism>
<evidence type="ECO:0000313" key="3">
    <source>
        <dbReference type="EMBL" id="KIL64358.1"/>
    </source>
</evidence>
<dbReference type="Proteomes" id="UP000054549">
    <property type="component" value="Unassembled WGS sequence"/>
</dbReference>
<sequence length="226" mass="23550">MSQPMGSYDESLLRDAPVATRKQLQEGYTTDLLASHRSLNRTQSPLPDGATAAIPPTALRADLEQGQRSQDGFNHYTPLSEKAIPSSNRIPFWRTTKGIIIIAVLAIIIVGVVVGAAVGTTVHKSQSVTTTNTSNSTTTPAPSNTTSNGQGSGDSGAGVGSGPSTASAGLTFSIPLPKPSGTDNTGNGFVISQSESKAIAAMKQAEHFKFYNRRDAYQASGNVDIS</sequence>
<feature type="region of interest" description="Disordered" evidence="1">
    <location>
        <begin position="124"/>
        <end position="163"/>
    </location>
</feature>
<reference evidence="3 4" key="1">
    <citation type="submission" date="2014-04" db="EMBL/GenBank/DDBJ databases">
        <title>Evolutionary Origins and Diversification of the Mycorrhizal Mutualists.</title>
        <authorList>
            <consortium name="DOE Joint Genome Institute"/>
            <consortium name="Mycorrhizal Genomics Consortium"/>
            <person name="Kohler A."/>
            <person name="Kuo A."/>
            <person name="Nagy L.G."/>
            <person name="Floudas D."/>
            <person name="Copeland A."/>
            <person name="Barry K.W."/>
            <person name="Cichocki N."/>
            <person name="Veneault-Fourrey C."/>
            <person name="LaButti K."/>
            <person name="Lindquist E.A."/>
            <person name="Lipzen A."/>
            <person name="Lundell T."/>
            <person name="Morin E."/>
            <person name="Murat C."/>
            <person name="Riley R."/>
            <person name="Ohm R."/>
            <person name="Sun H."/>
            <person name="Tunlid A."/>
            <person name="Henrissat B."/>
            <person name="Grigoriev I.V."/>
            <person name="Hibbett D.S."/>
            <person name="Martin F."/>
        </authorList>
    </citation>
    <scope>NUCLEOTIDE SEQUENCE [LARGE SCALE GENOMIC DNA]</scope>
    <source>
        <strain evidence="3 4">Koide BX008</strain>
    </source>
</reference>
<evidence type="ECO:0000256" key="1">
    <source>
        <dbReference type="SAM" id="MobiDB-lite"/>
    </source>
</evidence>
<keyword evidence="2" id="KW-0472">Membrane</keyword>
<dbReference type="InParanoid" id="A0A0C2X6J4"/>
<feature type="region of interest" description="Disordered" evidence="1">
    <location>
        <begin position="170"/>
        <end position="189"/>
    </location>
</feature>
<keyword evidence="2" id="KW-1133">Transmembrane helix</keyword>